<dbReference type="PROSITE" id="PS50089">
    <property type="entry name" value="ZF_RING_2"/>
    <property type="match status" value="1"/>
</dbReference>
<evidence type="ECO:0000256" key="5">
    <source>
        <dbReference type="SAM" id="MobiDB-lite"/>
    </source>
</evidence>
<evidence type="ECO:0000259" key="6">
    <source>
        <dbReference type="PROSITE" id="PS50089"/>
    </source>
</evidence>
<keyword evidence="8" id="KW-1185">Reference proteome</keyword>
<dbReference type="SMART" id="SM00464">
    <property type="entry name" value="LON"/>
    <property type="match status" value="1"/>
</dbReference>
<name>A0A6J3MDU5_9PEZI</name>
<dbReference type="SUPFAM" id="SSF57850">
    <property type="entry name" value="RING/U-box"/>
    <property type="match status" value="2"/>
</dbReference>
<evidence type="ECO:0000313" key="9">
    <source>
        <dbReference type="RefSeq" id="XP_033463084.1"/>
    </source>
</evidence>
<evidence type="ECO:0000256" key="1">
    <source>
        <dbReference type="ARBA" id="ARBA00022723"/>
    </source>
</evidence>
<keyword evidence="2 4" id="KW-0863">Zinc-finger</keyword>
<proteinExistence type="predicted"/>
<dbReference type="OrthoDB" id="264917at2759"/>
<keyword evidence="3" id="KW-0862">Zinc</keyword>
<dbReference type="Pfam" id="PF13923">
    <property type="entry name" value="zf-C3HC4_2"/>
    <property type="match status" value="1"/>
</dbReference>
<gene>
    <name evidence="9" type="ORF">K489DRAFT_104721</name>
</gene>
<dbReference type="GO" id="GO:0008270">
    <property type="term" value="F:zinc ion binding"/>
    <property type="evidence" value="ECO:0007669"/>
    <property type="project" value="UniProtKB-KW"/>
</dbReference>
<feature type="region of interest" description="Disordered" evidence="5">
    <location>
        <begin position="407"/>
        <end position="430"/>
    </location>
</feature>
<dbReference type="PANTHER" id="PTHR23327:SF42">
    <property type="entry name" value="LON PEPTIDASE N-TERMINAL DOMAIN AND RING FINGER PROTEIN C14F5.10C"/>
    <property type="match status" value="1"/>
</dbReference>
<dbReference type="Gene3D" id="1.20.58.1480">
    <property type="match status" value="1"/>
</dbReference>
<dbReference type="SMART" id="SM00184">
    <property type="entry name" value="RING"/>
    <property type="match status" value="2"/>
</dbReference>
<keyword evidence="1" id="KW-0479">Metal-binding</keyword>
<dbReference type="PROSITE" id="PS00518">
    <property type="entry name" value="ZF_RING_1"/>
    <property type="match status" value="1"/>
</dbReference>
<dbReference type="RefSeq" id="XP_033463084.1">
    <property type="nucleotide sequence ID" value="XM_033598852.1"/>
</dbReference>
<evidence type="ECO:0008006" key="10">
    <source>
        <dbReference type="Google" id="ProtNLM"/>
    </source>
</evidence>
<dbReference type="Gene3D" id="3.30.40.10">
    <property type="entry name" value="Zinc/RING finger domain, C3HC4 (zinc finger)"/>
    <property type="match status" value="2"/>
</dbReference>
<dbReference type="InterPro" id="IPR003111">
    <property type="entry name" value="Lon_prtase_N"/>
</dbReference>
<dbReference type="PROSITE" id="PS51787">
    <property type="entry name" value="LON_N"/>
    <property type="match status" value="1"/>
</dbReference>
<dbReference type="SUPFAM" id="SSF88697">
    <property type="entry name" value="PUA domain-like"/>
    <property type="match status" value="1"/>
</dbReference>
<evidence type="ECO:0000256" key="4">
    <source>
        <dbReference type="PROSITE-ProRule" id="PRU00175"/>
    </source>
</evidence>
<dbReference type="GeneID" id="54356651"/>
<feature type="domain" description="Lon N-terminal" evidence="7">
    <location>
        <begin position="289"/>
        <end position="513"/>
    </location>
</feature>
<sequence length="517" mass="57771">MSEDGEATAKSVSAVLGGHSGVRDLVRLLQCHRCSLPFNNPVTLPCGNSLCRSCLPEPYERENISYPDLPGRREGFQCPFEECAQEHTIGDCNVDVTLSKIMDGIADAVAKLAFLPGEGPQTVVEKVAAQDNHHDVEDKSNQEHLHIAMSGGTMLASYTLAAQGQLAYQTDLKFSWSPEDDVAINTLDTRAIVEVLGAAQKEVECQVCYGLMLNPVTTSCGHTLCRVCLTRVLDHTLHCPICRRHLSLAPSLAGQSSNKTLVTMLARSWPEAIAARIEAVAAEERDVYGQTFPLFVCTLGFPNQPTFLRIFEPRYRLMLRRCMEGSRQFGLVMYNRYSEPQGELGNVHFYHYGTMVRITEAASTPNGMSMVQLHGLYRFRVTSHGLVDGYSVGTVERVDDVDLAEEERIEAEETSAPAAEDEDPNMPSIDRMPTQDLLAMVKDFIVRNQARSTGWLQRNVLDTHGQPPDDAATFPWWFASVVPLIDEEKYKLLPTRTVRERLKIVAQWVRRIEAQRW</sequence>
<feature type="domain" description="RING-type" evidence="6">
    <location>
        <begin position="205"/>
        <end position="243"/>
    </location>
</feature>
<dbReference type="InterPro" id="IPR015947">
    <property type="entry name" value="PUA-like_sf"/>
</dbReference>
<dbReference type="CDD" id="cd16514">
    <property type="entry name" value="RING-HC_LONFs_rpt2"/>
    <property type="match status" value="1"/>
</dbReference>
<organism evidence="9">
    <name type="scientific">Dissoconium aciculare CBS 342.82</name>
    <dbReference type="NCBI Taxonomy" id="1314786"/>
    <lineage>
        <taxon>Eukaryota</taxon>
        <taxon>Fungi</taxon>
        <taxon>Dikarya</taxon>
        <taxon>Ascomycota</taxon>
        <taxon>Pezizomycotina</taxon>
        <taxon>Dothideomycetes</taxon>
        <taxon>Dothideomycetidae</taxon>
        <taxon>Mycosphaerellales</taxon>
        <taxon>Dissoconiaceae</taxon>
        <taxon>Dissoconium</taxon>
    </lineage>
</organism>
<dbReference type="InterPro" id="IPR017907">
    <property type="entry name" value="Znf_RING_CS"/>
</dbReference>
<reference evidence="9" key="2">
    <citation type="submission" date="2020-04" db="EMBL/GenBank/DDBJ databases">
        <authorList>
            <consortium name="NCBI Genome Project"/>
        </authorList>
    </citation>
    <scope>NUCLEOTIDE SEQUENCE</scope>
    <source>
        <strain evidence="9">CBS 342.82</strain>
    </source>
</reference>
<dbReference type="Pfam" id="PF02190">
    <property type="entry name" value="LON_substr_bdg"/>
    <property type="match status" value="1"/>
</dbReference>
<dbReference type="InterPro" id="IPR001841">
    <property type="entry name" value="Znf_RING"/>
</dbReference>
<reference evidence="9" key="3">
    <citation type="submission" date="2025-08" db="UniProtKB">
        <authorList>
            <consortium name="RefSeq"/>
        </authorList>
    </citation>
    <scope>IDENTIFICATION</scope>
    <source>
        <strain evidence="9">CBS 342.82</strain>
    </source>
</reference>
<feature type="compositionally biased region" description="Acidic residues" evidence="5">
    <location>
        <begin position="407"/>
        <end position="424"/>
    </location>
</feature>
<evidence type="ECO:0000313" key="8">
    <source>
        <dbReference type="Proteomes" id="UP000504637"/>
    </source>
</evidence>
<protein>
    <recommendedName>
        <fullName evidence="10">ATP-dependent protease</fullName>
    </recommendedName>
</protein>
<reference evidence="9" key="1">
    <citation type="submission" date="2020-01" db="EMBL/GenBank/DDBJ databases">
        <authorList>
            <consortium name="DOE Joint Genome Institute"/>
            <person name="Haridas S."/>
            <person name="Albert R."/>
            <person name="Binder M."/>
            <person name="Bloem J."/>
            <person name="Labutti K."/>
            <person name="Salamov A."/>
            <person name="Andreopoulos B."/>
            <person name="Baker S.E."/>
            <person name="Barry K."/>
            <person name="Bills G."/>
            <person name="Bluhm B.H."/>
            <person name="Cannon C."/>
            <person name="Castanera R."/>
            <person name="Culley D.E."/>
            <person name="Daum C."/>
            <person name="Ezra D."/>
            <person name="Gonzalez J.B."/>
            <person name="Henrissat B."/>
            <person name="Kuo A."/>
            <person name="Liang C."/>
            <person name="Lipzen A."/>
            <person name="Lutzoni F."/>
            <person name="Magnuson J."/>
            <person name="Mondo S."/>
            <person name="Nolan M."/>
            <person name="Ohm R."/>
            <person name="Pangilinan J."/>
            <person name="Park H.-J."/>
            <person name="Ramirez L."/>
            <person name="Alfaro M."/>
            <person name="Sun H."/>
            <person name="Tritt A."/>
            <person name="Yoshinaga Y."/>
            <person name="Zwiers L.-H."/>
            <person name="Turgeon B.G."/>
            <person name="Goodwin S.B."/>
            <person name="Spatafora J.W."/>
            <person name="Crous P.W."/>
            <person name="Grigoriev I.V."/>
        </authorList>
    </citation>
    <scope>NUCLEOTIDE SEQUENCE</scope>
    <source>
        <strain evidence="9">CBS 342.82</strain>
    </source>
</reference>
<dbReference type="InterPro" id="IPR046336">
    <property type="entry name" value="Lon_prtase_N_sf"/>
</dbReference>
<dbReference type="Proteomes" id="UP000504637">
    <property type="component" value="Unplaced"/>
</dbReference>
<dbReference type="PANTHER" id="PTHR23327">
    <property type="entry name" value="RING FINGER PROTEIN 127"/>
    <property type="match status" value="1"/>
</dbReference>
<evidence type="ECO:0000259" key="7">
    <source>
        <dbReference type="PROSITE" id="PS51787"/>
    </source>
</evidence>
<evidence type="ECO:0000256" key="3">
    <source>
        <dbReference type="ARBA" id="ARBA00022833"/>
    </source>
</evidence>
<evidence type="ECO:0000256" key="2">
    <source>
        <dbReference type="ARBA" id="ARBA00022771"/>
    </source>
</evidence>
<dbReference type="Gene3D" id="2.30.130.40">
    <property type="entry name" value="LON domain-like"/>
    <property type="match status" value="1"/>
</dbReference>
<dbReference type="InterPro" id="IPR013083">
    <property type="entry name" value="Znf_RING/FYVE/PHD"/>
</dbReference>
<accession>A0A6J3MDU5</accession>
<dbReference type="AlphaFoldDB" id="A0A6J3MDU5"/>
<dbReference type="GO" id="GO:0061630">
    <property type="term" value="F:ubiquitin protein ligase activity"/>
    <property type="evidence" value="ECO:0007669"/>
    <property type="project" value="TreeGrafter"/>
</dbReference>